<keyword evidence="7" id="KW-0067">ATP-binding</keyword>
<dbReference type="Pfam" id="PF16575">
    <property type="entry name" value="CLP1_P"/>
    <property type="match status" value="1"/>
</dbReference>
<evidence type="ECO:0000256" key="3">
    <source>
        <dbReference type="ARBA" id="ARBA00019824"/>
    </source>
</evidence>
<accession>A0A1Y1UGR4</accession>
<dbReference type="GeneID" id="33554588"/>
<evidence type="ECO:0000256" key="5">
    <source>
        <dbReference type="ARBA" id="ARBA00022741"/>
    </source>
</evidence>
<evidence type="ECO:0000256" key="2">
    <source>
        <dbReference type="ARBA" id="ARBA00018706"/>
    </source>
</evidence>
<dbReference type="GO" id="GO:0005634">
    <property type="term" value="C:nucleus"/>
    <property type="evidence" value="ECO:0007669"/>
    <property type="project" value="TreeGrafter"/>
</dbReference>
<keyword evidence="4" id="KW-0808">Transferase</keyword>
<dbReference type="Proteomes" id="UP000193218">
    <property type="component" value="Unassembled WGS sequence"/>
</dbReference>
<evidence type="ECO:0000259" key="8">
    <source>
        <dbReference type="Pfam" id="PF16575"/>
    </source>
</evidence>
<dbReference type="STRING" id="4999.A0A1Y1UGR4"/>
<comment type="similarity">
    <text evidence="1">Belongs to the Clp1 family. NOL9/GRC3 subfamily.</text>
</comment>
<dbReference type="GO" id="GO:0005524">
    <property type="term" value="F:ATP binding"/>
    <property type="evidence" value="ECO:0007669"/>
    <property type="project" value="UniProtKB-KW"/>
</dbReference>
<keyword evidence="6" id="KW-0418">Kinase</keyword>
<proteinExistence type="inferred from homology"/>
<dbReference type="FunCoup" id="A0A1Y1UGR4">
    <property type="interactions" value="232"/>
</dbReference>
<keyword evidence="5" id="KW-0547">Nucleotide-binding</keyword>
<dbReference type="InterPro" id="IPR045116">
    <property type="entry name" value="Clp1/Grc3"/>
</dbReference>
<dbReference type="GO" id="GO:0051731">
    <property type="term" value="F:polynucleotide 5'-hydroxyl-kinase activity"/>
    <property type="evidence" value="ECO:0007669"/>
    <property type="project" value="InterPro"/>
</dbReference>
<dbReference type="InterPro" id="IPR032319">
    <property type="entry name" value="CLP1_P"/>
</dbReference>
<dbReference type="EMBL" id="NBSH01000006">
    <property type="protein sequence ID" value="ORX37251.1"/>
    <property type="molecule type" value="Genomic_DNA"/>
</dbReference>
<comment type="caution">
    <text evidence="9">The sequence shown here is derived from an EMBL/GenBank/DDBJ whole genome shotgun (WGS) entry which is preliminary data.</text>
</comment>
<evidence type="ECO:0000256" key="1">
    <source>
        <dbReference type="ARBA" id="ARBA00011003"/>
    </source>
</evidence>
<dbReference type="InterPro" id="IPR027417">
    <property type="entry name" value="P-loop_NTPase"/>
</dbReference>
<gene>
    <name evidence="9" type="ORF">BD324DRAFT_435981</name>
</gene>
<evidence type="ECO:0000256" key="4">
    <source>
        <dbReference type="ARBA" id="ARBA00022679"/>
    </source>
</evidence>
<feature type="domain" description="Clp1 P-loop" evidence="8">
    <location>
        <begin position="134"/>
        <end position="267"/>
    </location>
</feature>
<dbReference type="Gene3D" id="3.40.50.300">
    <property type="entry name" value="P-loop containing nucleotide triphosphate hydrolases"/>
    <property type="match status" value="1"/>
</dbReference>
<dbReference type="RefSeq" id="XP_021871289.1">
    <property type="nucleotide sequence ID" value="XM_022012780.1"/>
</dbReference>
<evidence type="ECO:0000256" key="7">
    <source>
        <dbReference type="ARBA" id="ARBA00022840"/>
    </source>
</evidence>
<reference evidence="9 10" key="1">
    <citation type="submission" date="2017-03" db="EMBL/GenBank/DDBJ databases">
        <title>Widespread Adenine N6-methylation of Active Genes in Fungi.</title>
        <authorList>
            <consortium name="DOE Joint Genome Institute"/>
            <person name="Mondo S.J."/>
            <person name="Dannebaum R.O."/>
            <person name="Kuo R.C."/>
            <person name="Louie K.B."/>
            <person name="Bewick A.J."/>
            <person name="Labutti K."/>
            <person name="Haridas S."/>
            <person name="Kuo A."/>
            <person name="Salamov A."/>
            <person name="Ahrendt S.R."/>
            <person name="Lau R."/>
            <person name="Bowen B.P."/>
            <person name="Lipzen A."/>
            <person name="Sullivan W."/>
            <person name="Andreopoulos W.B."/>
            <person name="Clum A."/>
            <person name="Lindquist E."/>
            <person name="Daum C."/>
            <person name="Northen T.R."/>
            <person name="Ramamoorthy G."/>
            <person name="Schmitz R.J."/>
            <person name="Gryganskyi A."/>
            <person name="Culley D."/>
            <person name="Magnuson J."/>
            <person name="James T.Y."/>
            <person name="O'Malley M.A."/>
            <person name="Stajich J.E."/>
            <person name="Spatafora J.W."/>
            <person name="Visel A."/>
            <person name="Grigoriev I.V."/>
        </authorList>
    </citation>
    <scope>NUCLEOTIDE SEQUENCE [LARGE SCALE GENOMIC DNA]</scope>
    <source>
        <strain evidence="9 10">NRRL Y-17943</strain>
    </source>
</reference>
<organism evidence="9 10">
    <name type="scientific">Kockovaella imperatae</name>
    <dbReference type="NCBI Taxonomy" id="4999"/>
    <lineage>
        <taxon>Eukaryota</taxon>
        <taxon>Fungi</taxon>
        <taxon>Dikarya</taxon>
        <taxon>Basidiomycota</taxon>
        <taxon>Agaricomycotina</taxon>
        <taxon>Tremellomycetes</taxon>
        <taxon>Tremellales</taxon>
        <taxon>Cuniculitremaceae</taxon>
        <taxon>Kockovaella</taxon>
    </lineage>
</organism>
<dbReference type="GO" id="GO:0000448">
    <property type="term" value="P:cleavage in ITS2 between 5.8S rRNA and LSU-rRNA of tricistronic rRNA transcript (SSU-rRNA, 5.8S rRNA, LSU-rRNA)"/>
    <property type="evidence" value="ECO:0007669"/>
    <property type="project" value="TreeGrafter"/>
</dbReference>
<dbReference type="InParanoid" id="A0A1Y1UGR4"/>
<dbReference type="AlphaFoldDB" id="A0A1Y1UGR4"/>
<dbReference type="OrthoDB" id="2405412at2759"/>
<evidence type="ECO:0000256" key="6">
    <source>
        <dbReference type="ARBA" id="ARBA00022777"/>
    </source>
</evidence>
<keyword evidence="10" id="KW-1185">Reference proteome</keyword>
<protein>
    <recommendedName>
        <fullName evidence="3">Polynucleotide 5'-hydroxyl-kinase GRC3</fullName>
    </recommendedName>
    <alternativeName>
        <fullName evidence="2">Polynucleotide 5'-hydroxyl-kinase grc3</fullName>
    </alternativeName>
</protein>
<evidence type="ECO:0000313" key="9">
    <source>
        <dbReference type="EMBL" id="ORX37251.1"/>
    </source>
</evidence>
<sequence>MERMFESKTRDCLCSLDKSGTFCITPVDKPVDMLSTTLKPGIEYRVFAPTSHPLPVITSKGSTRLQISELSTGVEQLGVPGFSAIWPRTSFEGVPGVALISDESDSPVYPYIEPESWRDALDTLNDTPVVMIRGPKRCGKSTFARAALNKLLEDHERVVWLECDLGQSEFSCGGVVGLWTVTEPVLGPAFTHPAIPTRAYHLGEYTPLSCPEAYISAIRQLIDYYRYEMEGPLVINTQGWIKGLGEDLLKAIESAAEPTHVFTFEAEGGSPPTYTVPLGGIHRILQPAPTSPLQARYTPSDFRILGMMSYLKAMLGEGRWGASQSWEVNIPGTIQNVYLVGQGSDGVINEDLELALNGALVGLLQSEPEETIYEPGRRPDGVFLGYGIIRWIQPSSLGFKVALSSPLPSSALASVNAIVKNGAMELPLCALLEAGEDVPFVDYSAIEGPGLERRRIRRNIMRKGM</sequence>
<dbReference type="PANTHER" id="PTHR12755:SF3">
    <property type="entry name" value="POLYNUCLEOTIDE 5'-HYDROXYL-KINASE NOL9"/>
    <property type="match status" value="1"/>
</dbReference>
<evidence type="ECO:0000313" key="10">
    <source>
        <dbReference type="Proteomes" id="UP000193218"/>
    </source>
</evidence>
<name>A0A1Y1UGR4_9TREE</name>
<dbReference type="PANTHER" id="PTHR12755">
    <property type="entry name" value="CLEAVAGE/POLYADENYLATION FACTOR IA SUBUNIT CLP1P"/>
    <property type="match status" value="1"/>
</dbReference>